<dbReference type="PANTHER" id="PTHR33376:SF4">
    <property type="entry name" value="SIALIC ACID-BINDING PERIPLASMIC PROTEIN SIAP"/>
    <property type="match status" value="1"/>
</dbReference>
<accession>A8I2L6</accession>
<dbReference type="GO" id="GO:0030288">
    <property type="term" value="C:outer membrane-bounded periplasmic space"/>
    <property type="evidence" value="ECO:0007669"/>
    <property type="project" value="InterPro"/>
</dbReference>
<dbReference type="Gene3D" id="3.40.190.170">
    <property type="entry name" value="Bacterial extracellular solute-binding protein, family 7"/>
    <property type="match status" value="1"/>
</dbReference>
<keyword evidence="3" id="KW-0813">Transport</keyword>
<dbReference type="eggNOG" id="COG1638">
    <property type="taxonomic scope" value="Bacteria"/>
</dbReference>
<dbReference type="AlphaFoldDB" id="A8I2L6"/>
<dbReference type="EMBL" id="AP009384">
    <property type="protein sequence ID" value="BAF87894.1"/>
    <property type="molecule type" value="Genomic_DNA"/>
</dbReference>
<evidence type="ECO:0000313" key="5">
    <source>
        <dbReference type="EMBL" id="BAF87894.1"/>
    </source>
</evidence>
<name>A8I2L6_AZOC5</name>
<keyword evidence="4" id="KW-0732">Signal</keyword>
<dbReference type="InterPro" id="IPR006311">
    <property type="entry name" value="TAT_signal"/>
</dbReference>
<protein>
    <submittedName>
        <fullName evidence="5">TRAP dicarboxylate transporter DctP subunit</fullName>
    </submittedName>
</protein>
<dbReference type="CDD" id="cd13603">
    <property type="entry name" value="PBP2_TRAP_Siap_TeaA_like"/>
    <property type="match status" value="1"/>
</dbReference>
<evidence type="ECO:0000256" key="2">
    <source>
        <dbReference type="ARBA" id="ARBA00009023"/>
    </source>
</evidence>
<evidence type="ECO:0000256" key="4">
    <source>
        <dbReference type="ARBA" id="ARBA00022729"/>
    </source>
</evidence>
<proteinExistence type="inferred from homology"/>
<evidence type="ECO:0000256" key="3">
    <source>
        <dbReference type="ARBA" id="ARBA00022448"/>
    </source>
</evidence>
<dbReference type="PIRSF" id="PIRSF006470">
    <property type="entry name" value="DctB"/>
    <property type="match status" value="1"/>
</dbReference>
<gene>
    <name evidence="5" type="primary">dctP</name>
    <name evidence="5" type="ordered locus">AZC_1896</name>
</gene>
<dbReference type="HOGENOM" id="CLU_036176_1_1_5"/>
<keyword evidence="6" id="KW-1185">Reference proteome</keyword>
<dbReference type="PANTHER" id="PTHR33376">
    <property type="match status" value="1"/>
</dbReference>
<dbReference type="NCBIfam" id="NF037995">
    <property type="entry name" value="TRAP_S1"/>
    <property type="match status" value="1"/>
</dbReference>
<dbReference type="InterPro" id="IPR018389">
    <property type="entry name" value="DctP_fam"/>
</dbReference>
<dbReference type="PROSITE" id="PS51318">
    <property type="entry name" value="TAT"/>
    <property type="match status" value="1"/>
</dbReference>
<comment type="similarity">
    <text evidence="2">Belongs to the bacterial solute-binding protein 7 family.</text>
</comment>
<evidence type="ECO:0000313" key="6">
    <source>
        <dbReference type="Proteomes" id="UP000000270"/>
    </source>
</evidence>
<dbReference type="InterPro" id="IPR038404">
    <property type="entry name" value="TRAP_DctP_sf"/>
</dbReference>
<reference evidence="5 6" key="5">
    <citation type="journal article" date="2010" name="Appl. Environ. Microbiol.">
        <title>phrR-like gene praR of Azorhizobium caulinodans ORS571 is essential for symbiosis with Sesbania rostrata and is involved in expression of reb genes.</title>
        <authorList>
            <person name="Akiba N."/>
            <person name="Aono T."/>
            <person name="Toyazaki H."/>
            <person name="Sato S."/>
            <person name="Oyaizu H."/>
        </authorList>
    </citation>
    <scope>NUCLEOTIDE SEQUENCE [LARGE SCALE GENOMIC DNA]</scope>
    <source>
        <strain evidence="6">ATCC 43989 / DSM 5975 / JCM 20966 / LMG 6465 / NBRC 14845 / NCIMB 13405 / ORS 571</strain>
    </source>
</reference>
<dbReference type="Proteomes" id="UP000000270">
    <property type="component" value="Chromosome"/>
</dbReference>
<reference evidence="5 6" key="6">
    <citation type="journal article" date="2011" name="Appl. Environ. Microbiol.">
        <title>Involvement of the azorhizobial chromosome partition gene (parA) in the onset of bacteroid differentiation during Sesbania rostrata stem nodule development.</title>
        <authorList>
            <person name="Liu CT."/>
            <person name="Lee KB."/>
            <person name="Wang YS."/>
            <person name="Peng MH."/>
            <person name="Lee KT."/>
            <person name="Suzuki S."/>
            <person name="Suzuki T."/>
            <person name="Oyaizu H."/>
        </authorList>
    </citation>
    <scope>NUCLEOTIDE SEQUENCE [LARGE SCALE GENOMIC DNA]</scope>
    <source>
        <strain evidence="6">ATCC 43989 / DSM 5975 / JCM 20966 / LMG 6465 / NBRC 14845 / NCIMB 13405 / ORS 571</strain>
    </source>
</reference>
<reference evidence="6" key="2">
    <citation type="submission" date="2007-04" db="EMBL/GenBank/DDBJ databases">
        <title>Complete genome sequence of the nitrogen-fixing bacterium Azorhizobium caulinodans ORS571.</title>
        <authorList>
            <person name="Lee K.B."/>
            <person name="Backer P.D."/>
            <person name="Aono T."/>
            <person name="Liu C.T."/>
            <person name="Suzuki S."/>
            <person name="Suzuki T."/>
            <person name="Kaneko T."/>
            <person name="Yamada M."/>
            <person name="Tabata S."/>
            <person name="Kupfer D.M."/>
            <person name="Najar F.Z."/>
            <person name="Wiley G.B."/>
            <person name="Roe B."/>
            <person name="Binnewies T."/>
            <person name="Ussery D."/>
            <person name="Vereecke D."/>
            <person name="Gevers D."/>
            <person name="Holsters M."/>
            <person name="Oyaizu H."/>
        </authorList>
    </citation>
    <scope>NUCLEOTIDE SEQUENCE [LARGE SCALE GENOMIC DNA]</scope>
    <source>
        <strain evidence="6">ATCC 43989 / DSM 5975 / JCM 20966 / LMG 6465 / NBRC 14845 / NCIMB 13405 / ORS 571</strain>
    </source>
</reference>
<dbReference type="InterPro" id="IPR004682">
    <property type="entry name" value="TRAP_DctP"/>
</dbReference>
<dbReference type="GO" id="GO:0055085">
    <property type="term" value="P:transmembrane transport"/>
    <property type="evidence" value="ECO:0007669"/>
    <property type="project" value="InterPro"/>
</dbReference>
<reference evidence="5 6" key="4">
    <citation type="journal article" date="2009" name="Appl. Environ. Microbiol.">
        <title>Comparative genome-wide transcriptional profiling of Azorhizobium caulinodans ORS571 grown under free-living and symbiotic conditions.</title>
        <authorList>
            <person name="Tsukada S."/>
            <person name="Aono T."/>
            <person name="Akiba N."/>
            <person name="Lee KB."/>
            <person name="Liu CT."/>
            <person name="Toyazaki H."/>
            <person name="Oyaizu H."/>
        </authorList>
    </citation>
    <scope>NUCLEOTIDE SEQUENCE [LARGE SCALE GENOMIC DNA]</scope>
    <source>
        <strain evidence="6">ATCC 43989 / DSM 5975 / JCM 20966 / LMG 6465 / NBRC 14845 / NCIMB 13405 / ORS 571</strain>
    </source>
</reference>
<dbReference type="STRING" id="438753.AZC_1896"/>
<reference evidence="5 6" key="3">
    <citation type="journal article" date="2008" name="BMC Genomics">
        <title>The genome of the versatile nitrogen fixer Azorhizobium caulinodans ORS571.</title>
        <authorList>
            <person name="Lee KB."/>
            <person name="Backer P.D."/>
            <person name="Aono T."/>
            <person name="Liu CT."/>
            <person name="Suzuki S."/>
            <person name="Suzuki T."/>
            <person name="Kaneko T."/>
            <person name="Yamada M."/>
            <person name="Tabata S."/>
            <person name="Kupfer D.M."/>
            <person name="Najar F.Z."/>
            <person name="Wiley G.B."/>
            <person name="Roe B."/>
            <person name="Binnewies T.T."/>
            <person name="Ussery D.W."/>
            <person name="D'Haeze W."/>
            <person name="Herder J.D."/>
            <person name="Gevers D."/>
            <person name="Vereecke D."/>
            <person name="Holsters M."/>
            <person name="Oyaizu H."/>
        </authorList>
    </citation>
    <scope>NUCLEOTIDE SEQUENCE [LARGE SCALE GENOMIC DNA]</scope>
    <source>
        <strain evidence="6">ATCC 43989 / DSM 5975 / JCM 20966 / LMG 6465 / NBRC 14845 / NCIMB 13405 / ORS 571</strain>
    </source>
</reference>
<dbReference type="Pfam" id="PF03480">
    <property type="entry name" value="DctP"/>
    <property type="match status" value="1"/>
</dbReference>
<sequence length="361" mass="39294">MPTPAPNMARPGRTIMADHTKAASNTGLSRRTLLAGAAAAIPLVAIRTSPARAAEFSFKVATGQSLTQPINARLEQACARIQEASGGRMELKFFPASQLGSDTDLITQVRSGGIEFLNIAGSVISTVAAGAAITNVGFAFADYDHVWRGVDGAVGTYVRGQVEKAGLLIVSKAADNSFRQITSFSKPIRVPADLKGYRIRVPVSPIFTSLFTSLGANPTSINFNELYTALQTRLVDGQENGLVAIDSGKLYEVQKYVSETNHIWDPFWLMANRRAFSRLPADLQEIVTREFDRAAMEQRADVVRLNGVLKEQLQTRGLAFETADKPAFRKELSDNGFYKTWKDKFGTDAWKALETVTGDLA</sequence>
<reference evidence="5 6" key="1">
    <citation type="journal article" date="2007" name="Appl. Environ. Microbiol.">
        <title>Rhizobial factors required for stem nodule maturation and maintenance in Sesbania rostrata-Azorhizobium caulinodans ORS571 symbiosis.</title>
        <authorList>
            <person name="Suzuki S."/>
            <person name="Aono T."/>
            <person name="Lee KB."/>
            <person name="Suzuki T."/>
            <person name="Liu CT."/>
            <person name="Miwa H."/>
            <person name="Wakao S."/>
            <person name="Iki T."/>
            <person name="Oyaizu H."/>
        </authorList>
    </citation>
    <scope>NUCLEOTIDE SEQUENCE [LARGE SCALE GENOMIC DNA]</scope>
    <source>
        <strain evidence="6">ATCC 43989 / DSM 5975 / JCM 20966 / LMG 6465 / NBRC 14845 / NCIMB 13405 / ORS 571</strain>
    </source>
</reference>
<comment type="subcellular location">
    <subcellularLocation>
        <location evidence="1">Cell envelope</location>
    </subcellularLocation>
</comment>
<organism evidence="5 6">
    <name type="scientific">Azorhizobium caulinodans (strain ATCC 43989 / DSM 5975 / JCM 20966 / LMG 6465 / NBRC 14845 / NCIMB 13405 / ORS 571)</name>
    <dbReference type="NCBI Taxonomy" id="438753"/>
    <lineage>
        <taxon>Bacteria</taxon>
        <taxon>Pseudomonadati</taxon>
        <taxon>Pseudomonadota</taxon>
        <taxon>Alphaproteobacteria</taxon>
        <taxon>Hyphomicrobiales</taxon>
        <taxon>Xanthobacteraceae</taxon>
        <taxon>Azorhizobium</taxon>
    </lineage>
</organism>
<dbReference type="KEGG" id="azc:AZC_1896"/>
<evidence type="ECO:0000256" key="1">
    <source>
        <dbReference type="ARBA" id="ARBA00004196"/>
    </source>
</evidence>
<dbReference type="NCBIfam" id="TIGR00787">
    <property type="entry name" value="dctP"/>
    <property type="match status" value="1"/>
</dbReference>